<name>L8I3B5_9CETA</name>
<gene>
    <name evidence="1" type="ORF">M91_09898</name>
</gene>
<dbReference type="Proteomes" id="UP000011080">
    <property type="component" value="Unassembled WGS sequence"/>
</dbReference>
<evidence type="ECO:0000313" key="2">
    <source>
        <dbReference type="Proteomes" id="UP000011080"/>
    </source>
</evidence>
<dbReference type="InterPro" id="IPR040261">
    <property type="entry name" value="FAM240"/>
</dbReference>
<evidence type="ECO:0000313" key="1">
    <source>
        <dbReference type="EMBL" id="ELR51005.1"/>
    </source>
</evidence>
<protein>
    <submittedName>
        <fullName evidence="1">Uncharacterized protein</fullName>
    </submittedName>
</protein>
<reference evidence="1 2" key="1">
    <citation type="journal article" date="2012" name="Nat. Genet.">
        <title>The yak genome and adaptation to life at high altitude.</title>
        <authorList>
            <person name="Qiu Q."/>
            <person name="Zhang G."/>
            <person name="Ma T."/>
            <person name="Qian W."/>
            <person name="Wang J."/>
            <person name="Ye Z."/>
            <person name="Cao C."/>
            <person name="Hu Q."/>
            <person name="Kim J."/>
            <person name="Larkin D.M."/>
            <person name="Auvil L."/>
            <person name="Capitanu B."/>
            <person name="Ma J."/>
            <person name="Lewin H.A."/>
            <person name="Qian X."/>
            <person name="Lang Y."/>
            <person name="Zhou R."/>
            <person name="Wang L."/>
            <person name="Wang K."/>
            <person name="Xia J."/>
            <person name="Liao S."/>
            <person name="Pan S."/>
            <person name="Lu X."/>
            <person name="Hou H."/>
            <person name="Wang Y."/>
            <person name="Zang X."/>
            <person name="Yin Y."/>
            <person name="Ma H."/>
            <person name="Zhang J."/>
            <person name="Wang Z."/>
            <person name="Zhang Y."/>
            <person name="Zhang D."/>
            <person name="Yonezawa T."/>
            <person name="Hasegawa M."/>
            <person name="Zhong Y."/>
            <person name="Liu W."/>
            <person name="Zhang Y."/>
            <person name="Huang Z."/>
            <person name="Zhang S."/>
            <person name="Long R."/>
            <person name="Yang H."/>
            <person name="Wang J."/>
            <person name="Lenstra J.A."/>
            <person name="Cooper D.N."/>
            <person name="Wu Y."/>
            <person name="Wang J."/>
            <person name="Shi P."/>
            <person name="Wang J."/>
            <person name="Liu J."/>
        </authorList>
    </citation>
    <scope>NUCLEOTIDE SEQUENCE [LARGE SCALE GENOMIC DNA]</scope>
    <source>
        <strain evidence="2">yakQH1</strain>
    </source>
</reference>
<accession>L8I3B5</accession>
<organism evidence="1 2">
    <name type="scientific">Bos mutus</name>
    <name type="common">wild yak</name>
    <dbReference type="NCBI Taxonomy" id="72004"/>
    <lineage>
        <taxon>Eukaryota</taxon>
        <taxon>Metazoa</taxon>
        <taxon>Chordata</taxon>
        <taxon>Craniata</taxon>
        <taxon>Vertebrata</taxon>
        <taxon>Euteleostomi</taxon>
        <taxon>Mammalia</taxon>
        <taxon>Eutheria</taxon>
        <taxon>Laurasiatheria</taxon>
        <taxon>Artiodactyla</taxon>
        <taxon>Ruminantia</taxon>
        <taxon>Pecora</taxon>
        <taxon>Bovidae</taxon>
        <taxon>Bovinae</taxon>
        <taxon>Bos</taxon>
    </lineage>
</organism>
<dbReference type="PANTHER" id="PTHR40387:SF1">
    <property type="entry name" value="PROTEIN FAM240B"/>
    <property type="match status" value="1"/>
</dbReference>
<sequence length="134" mass="16030">MNNQYIRREVFCCETCHELKSFWEKEISKQTCYRELEEDRQGRSALRKYVNCFFTVFQGRFPQKYTRCEDGEAELFSLPTVLIMQMLEAILLEYSSEENKLHRTSRCGNKCNDHEYCFFSSGSEKNGSRDWRKG</sequence>
<proteinExistence type="predicted"/>
<dbReference type="AlphaFoldDB" id="L8I3B5"/>
<dbReference type="EMBL" id="JH882077">
    <property type="protein sequence ID" value="ELR51005.1"/>
    <property type="molecule type" value="Genomic_DNA"/>
</dbReference>
<dbReference type="PANTHER" id="PTHR40387">
    <property type="entry name" value="PROTEIN FAM240B"/>
    <property type="match status" value="1"/>
</dbReference>